<feature type="region of interest" description="Disordered" evidence="1">
    <location>
        <begin position="1"/>
        <end position="27"/>
    </location>
</feature>
<dbReference type="VEuPathDB" id="CryptoDB:Cvel_6867"/>
<sequence length="392" mass="42986">MQYQPRPQAPPQMIRPGGYVTPQAMPMQVSPLPGQVGVGGAPMRTSMQLTGPYPQTPTSPLPPAPPGGQMIGSHYVQRSATGGRSVSARPNYQVGAQYARPVVHSQQFIAPGGYTRQPSFPSTGNQYVTAAVAKPVVQNGAPVPAPEAAVNATSKQQEFHQLVSQLNRFCQNQEEESRKSQTERSQLMAHLYKALGGVEGKEGGHRDASGVPRPMPTNKPPFFWVPSADYTSEFDVSGMHGEVVTKTRDFEDQGWVIPVSGTLRIFKGSVYRWTLQILKKCVYRPQLQFGIHGVAHEKPWRLVTTSRCSRSRDDEPWQDRPQGDRLIDEADFIHVEVDMRGLSVPFGVFSYAINDEAWETAFQDIPLDDSLPLMPIVSMGGNGCSVSVVATD</sequence>
<evidence type="ECO:0000256" key="1">
    <source>
        <dbReference type="SAM" id="MobiDB-lite"/>
    </source>
</evidence>
<name>A0A0G4HHW4_9ALVE</name>
<gene>
    <name evidence="2" type="ORF">Cvel_6867</name>
</gene>
<evidence type="ECO:0000313" key="2">
    <source>
        <dbReference type="EMBL" id="CEM43554.1"/>
    </source>
</evidence>
<dbReference type="AlphaFoldDB" id="A0A0G4HHW4"/>
<proteinExistence type="predicted"/>
<protein>
    <submittedName>
        <fullName evidence="2">Uncharacterized protein</fullName>
    </submittedName>
</protein>
<accession>A0A0G4HHW4</accession>
<dbReference type="EMBL" id="CDMZ01002713">
    <property type="protein sequence ID" value="CEM43554.1"/>
    <property type="molecule type" value="Genomic_DNA"/>
</dbReference>
<reference evidence="2" key="1">
    <citation type="submission" date="2014-11" db="EMBL/GenBank/DDBJ databases">
        <authorList>
            <person name="Otto D Thomas"/>
            <person name="Naeem Raeece"/>
        </authorList>
    </citation>
    <scope>NUCLEOTIDE SEQUENCE</scope>
</reference>
<organism evidence="2">
    <name type="scientific">Chromera velia CCMP2878</name>
    <dbReference type="NCBI Taxonomy" id="1169474"/>
    <lineage>
        <taxon>Eukaryota</taxon>
        <taxon>Sar</taxon>
        <taxon>Alveolata</taxon>
        <taxon>Colpodellida</taxon>
        <taxon>Chromeraceae</taxon>
        <taxon>Chromera</taxon>
    </lineage>
</organism>